<comment type="function">
    <text evidence="8">Induces production of reactive oxygen species (ROS) which are necessary for cell proliferation. May play a role in inducing oxidative DNA damage and replicative senescence. May play a role in the coordination of mitochondrial morphology and cell proliferation.</text>
</comment>
<keyword evidence="11" id="KW-1185">Reference proteome</keyword>
<dbReference type="Pfam" id="PF10247">
    <property type="entry name" value="Romo1"/>
    <property type="match status" value="1"/>
</dbReference>
<dbReference type="GO" id="GO:0030150">
    <property type="term" value="P:protein import into mitochondrial matrix"/>
    <property type="evidence" value="ECO:0007669"/>
    <property type="project" value="TreeGrafter"/>
</dbReference>
<dbReference type="OrthoDB" id="5409308at2759"/>
<proteinExistence type="inferred from homology"/>
<dbReference type="AlphaFoldDB" id="A0A1W4XCY5"/>
<comment type="subcellular location">
    <subcellularLocation>
        <location evidence="1">Membrane</location>
    </subcellularLocation>
</comment>
<comment type="function">
    <text evidence="7">Has antibacterial activity against a variety of bacteria including S.aureus, P.aeruginosa and M.tuberculosis. Acts by inducing bacterial membrane breakage.</text>
</comment>
<evidence type="ECO:0000313" key="11">
    <source>
        <dbReference type="Proteomes" id="UP000192223"/>
    </source>
</evidence>
<dbReference type="GeneID" id="108740720"/>
<keyword evidence="6 10" id="KW-0472">Membrane</keyword>
<name>A0A1W4XCY5_AGRPL</name>
<evidence type="ECO:0000256" key="1">
    <source>
        <dbReference type="ARBA" id="ARBA00004370"/>
    </source>
</evidence>
<evidence type="ECO:0000256" key="10">
    <source>
        <dbReference type="SAM" id="Phobius"/>
    </source>
</evidence>
<dbReference type="PANTHER" id="PTHR28525:SF1">
    <property type="entry name" value="REACTIVE OXYGEN SPECIES MODULATOR 1"/>
    <property type="match status" value="1"/>
</dbReference>
<dbReference type="KEGG" id="apln:108740720"/>
<comment type="similarity">
    <text evidence="2">Belongs to the MGR2 family.</text>
</comment>
<organism evidence="11 12">
    <name type="scientific">Agrilus planipennis</name>
    <name type="common">Emerald ash borer</name>
    <name type="synonym">Agrilus marcopoli</name>
    <dbReference type="NCBI Taxonomy" id="224129"/>
    <lineage>
        <taxon>Eukaryota</taxon>
        <taxon>Metazoa</taxon>
        <taxon>Ecdysozoa</taxon>
        <taxon>Arthropoda</taxon>
        <taxon>Hexapoda</taxon>
        <taxon>Insecta</taxon>
        <taxon>Pterygota</taxon>
        <taxon>Neoptera</taxon>
        <taxon>Endopterygota</taxon>
        <taxon>Coleoptera</taxon>
        <taxon>Polyphaga</taxon>
        <taxon>Elateriformia</taxon>
        <taxon>Buprestoidea</taxon>
        <taxon>Buprestidae</taxon>
        <taxon>Agrilinae</taxon>
        <taxon>Agrilus</taxon>
    </lineage>
</organism>
<reference evidence="12" key="1">
    <citation type="submission" date="2025-08" db="UniProtKB">
        <authorList>
            <consortium name="RefSeq"/>
        </authorList>
    </citation>
    <scope>IDENTIFICATION</scope>
    <source>
        <tissue evidence="12">Entire body</tissue>
    </source>
</reference>
<feature type="transmembrane region" description="Helical" evidence="10">
    <location>
        <begin position="24"/>
        <end position="44"/>
    </location>
</feature>
<dbReference type="GO" id="GO:0005744">
    <property type="term" value="C:TIM23 mitochondrial import inner membrane translocase complex"/>
    <property type="evidence" value="ECO:0007669"/>
    <property type="project" value="TreeGrafter"/>
</dbReference>
<dbReference type="Proteomes" id="UP000192223">
    <property type="component" value="Unplaced"/>
</dbReference>
<gene>
    <name evidence="12" type="primary">LOC108740720</name>
</gene>
<keyword evidence="5 10" id="KW-1133">Transmembrane helix</keyword>
<evidence type="ECO:0000256" key="2">
    <source>
        <dbReference type="ARBA" id="ARBA00007839"/>
    </source>
</evidence>
<dbReference type="GO" id="GO:0045039">
    <property type="term" value="P:protein insertion into mitochondrial inner membrane"/>
    <property type="evidence" value="ECO:0007669"/>
    <property type="project" value="TreeGrafter"/>
</dbReference>
<dbReference type="STRING" id="224129.A0A1W4XCY5"/>
<protein>
    <recommendedName>
        <fullName evidence="3">Reactive oxygen species modulator 1</fullName>
    </recommendedName>
    <alternativeName>
        <fullName evidence="9">Protein MGR2 homolog</fullName>
    </alternativeName>
</protein>
<dbReference type="RefSeq" id="XP_018330662.1">
    <property type="nucleotide sequence ID" value="XM_018475160.2"/>
</dbReference>
<evidence type="ECO:0000256" key="5">
    <source>
        <dbReference type="ARBA" id="ARBA00022989"/>
    </source>
</evidence>
<dbReference type="SMART" id="SM01378">
    <property type="entry name" value="Romo1"/>
    <property type="match status" value="1"/>
</dbReference>
<keyword evidence="4 10" id="KW-0812">Transmembrane</keyword>
<evidence type="ECO:0000256" key="6">
    <source>
        <dbReference type="ARBA" id="ARBA00023136"/>
    </source>
</evidence>
<accession>A0A1W4XCY5</accession>
<dbReference type="PANTHER" id="PTHR28525">
    <property type="entry name" value="REACTIVE OXYGEN SPECIES MODULATOR 1"/>
    <property type="match status" value="1"/>
</dbReference>
<dbReference type="InterPro" id="IPR018450">
    <property type="entry name" value="Romo1/Mgr2"/>
</dbReference>
<evidence type="ECO:0000256" key="8">
    <source>
        <dbReference type="ARBA" id="ARBA00025243"/>
    </source>
</evidence>
<sequence length="80" mass="8239">MPTVPGGVYHQQGPSCFDRMKMGFMLGFCVGMASGAIFGGFSALRSGLRGKELVNTVGKVMLQGGGSFGTFLAIGSGLRC</sequence>
<evidence type="ECO:0000256" key="4">
    <source>
        <dbReference type="ARBA" id="ARBA00022692"/>
    </source>
</evidence>
<dbReference type="FunCoup" id="A0A1W4XCY5">
    <property type="interactions" value="718"/>
</dbReference>
<evidence type="ECO:0000256" key="7">
    <source>
        <dbReference type="ARBA" id="ARBA00025225"/>
    </source>
</evidence>
<evidence type="ECO:0000256" key="9">
    <source>
        <dbReference type="ARBA" id="ARBA00032686"/>
    </source>
</evidence>
<dbReference type="InParanoid" id="A0A1W4XCY5"/>
<evidence type="ECO:0000313" key="12">
    <source>
        <dbReference type="RefSeq" id="XP_018330662.1"/>
    </source>
</evidence>
<evidence type="ECO:0000256" key="3">
    <source>
        <dbReference type="ARBA" id="ARBA00016275"/>
    </source>
</evidence>